<comment type="caution">
    <text evidence="1">The sequence shown here is derived from an EMBL/GenBank/DDBJ whole genome shotgun (WGS) entry which is preliminary data.</text>
</comment>
<dbReference type="Proteomes" id="UP000623129">
    <property type="component" value="Unassembled WGS sequence"/>
</dbReference>
<dbReference type="Pfam" id="PF10184">
    <property type="entry name" value="DUF2358"/>
    <property type="match status" value="1"/>
</dbReference>
<dbReference type="OrthoDB" id="348976at2759"/>
<gene>
    <name evidence="1" type="ORF">FCM35_KLT05481</name>
</gene>
<dbReference type="AlphaFoldDB" id="A0A833VKJ5"/>
<dbReference type="SUPFAM" id="SSF54427">
    <property type="entry name" value="NTF2-like"/>
    <property type="match status" value="1"/>
</dbReference>
<dbReference type="PANTHER" id="PTHR34123">
    <property type="entry name" value="OS04G0578200 PROTEIN"/>
    <property type="match status" value="1"/>
</dbReference>
<sequence>MARATVAWPLTLPFSNNRKSNSCRFRCAARSNNGRDASPAIKIVVEGVTELLRLFSSKKSSDRDSIERNRGQMPSISCVEDVLEVIQDDYRRAYFLTGNFTVDIYAEDCLFEDPTIKFRGRDRYGQNLDLLVPFFDKASLELEKIQKDLSPETSSILASWKLRTYLKLPWRPLISIKGQTTYNLDKNYKITRHSESWNISAIEAIGQIFGFNSREIDV</sequence>
<organism evidence="1 2">
    <name type="scientific">Carex littledalei</name>
    <dbReference type="NCBI Taxonomy" id="544730"/>
    <lineage>
        <taxon>Eukaryota</taxon>
        <taxon>Viridiplantae</taxon>
        <taxon>Streptophyta</taxon>
        <taxon>Embryophyta</taxon>
        <taxon>Tracheophyta</taxon>
        <taxon>Spermatophyta</taxon>
        <taxon>Magnoliopsida</taxon>
        <taxon>Liliopsida</taxon>
        <taxon>Poales</taxon>
        <taxon>Cyperaceae</taxon>
        <taxon>Cyperoideae</taxon>
        <taxon>Cariceae</taxon>
        <taxon>Carex</taxon>
        <taxon>Carex subgen. Euthyceras</taxon>
    </lineage>
</organism>
<dbReference type="PANTHER" id="PTHR34123:SF4">
    <property type="entry name" value="PHOSPHORIBOSYLTRANSFERASE-LIKE PROTEIN, PUTATIVE (DUF2358)-RELATED"/>
    <property type="match status" value="1"/>
</dbReference>
<accession>A0A833VKJ5</accession>
<dbReference type="InterPro" id="IPR018790">
    <property type="entry name" value="DUF2358"/>
</dbReference>
<keyword evidence="2" id="KW-1185">Reference proteome</keyword>
<name>A0A833VKJ5_9POAL</name>
<proteinExistence type="predicted"/>
<evidence type="ECO:0000313" key="1">
    <source>
        <dbReference type="EMBL" id="KAF3330150.1"/>
    </source>
</evidence>
<protein>
    <submittedName>
        <fullName evidence="1">Uncharacterized protein</fullName>
    </submittedName>
</protein>
<dbReference type="EMBL" id="SWLB01000014">
    <property type="protein sequence ID" value="KAF3330150.1"/>
    <property type="molecule type" value="Genomic_DNA"/>
</dbReference>
<dbReference type="InterPro" id="IPR032710">
    <property type="entry name" value="NTF2-like_dom_sf"/>
</dbReference>
<evidence type="ECO:0000313" key="2">
    <source>
        <dbReference type="Proteomes" id="UP000623129"/>
    </source>
</evidence>
<reference evidence="1" key="1">
    <citation type="submission" date="2020-01" db="EMBL/GenBank/DDBJ databases">
        <title>Genome sequence of Kobresia littledalei, the first chromosome-level genome in the family Cyperaceae.</title>
        <authorList>
            <person name="Qu G."/>
        </authorList>
    </citation>
    <scope>NUCLEOTIDE SEQUENCE</scope>
    <source>
        <strain evidence="1">C.B.Clarke</strain>
        <tissue evidence="1">Leaf</tissue>
    </source>
</reference>